<proteinExistence type="predicted"/>
<keyword evidence="2" id="KW-1185">Reference proteome</keyword>
<name>A0ABN7CDP5_9FLAO</name>
<sequence>MNETEWANNYFLRLEEKLSILNAHPSVDKVVSIQYKGLNDSEIDQIEEEITLMLNNNVQSVIDDYEFEDNHEAIDEIKYDFDKKFRFNNYIRAFYKISNGLNIIWHSNLHSSGLENIHTKDKNIESFFSATPGEDDRADFEGFCALIPLQAFINPYKYSIESDFDYTEYNEGLNKEEGLQMCFLDYFNYYNDTAVVLSKDDPNLTIILGEDHSASYNDLTYCDFVIYMEFLLATFFSVEHRSSELKLPNDRTETLNEFLKEFEESATKDYNKIIDFFADENIKPEDIFKNDHIKT</sequence>
<dbReference type="RefSeq" id="WP_338615103.1">
    <property type="nucleotide sequence ID" value="NZ_AP029022.1"/>
</dbReference>
<reference evidence="1 2" key="1">
    <citation type="journal article" date="2020" name="Microbes Environ.">
        <title>Synthetic bacterial community of duckweed: a simple and stable system to study plant-microbe interactions.</title>
        <authorList>
            <person name="Ishizawa H."/>
            <person name="Tada M."/>
            <person name="Kuroda M."/>
            <person name="Inoue D."/>
            <person name="Futamata H."/>
            <person name="Ike M."/>
        </authorList>
    </citation>
    <scope>NUCLEOTIDE SEQUENCE [LARGE SCALE GENOMIC DNA]</scope>
    <source>
        <strain evidence="1 2">DW100</strain>
    </source>
</reference>
<dbReference type="Proteomes" id="UP001380186">
    <property type="component" value="Chromosome"/>
</dbReference>
<accession>A0ABN7CDP5</accession>
<gene>
    <name evidence="1" type="ORF">CRDW_18850</name>
</gene>
<dbReference type="EMBL" id="AP029022">
    <property type="protein sequence ID" value="BEV04511.1"/>
    <property type="molecule type" value="Genomic_DNA"/>
</dbReference>
<evidence type="ECO:0000313" key="2">
    <source>
        <dbReference type="Proteomes" id="UP001380186"/>
    </source>
</evidence>
<protein>
    <submittedName>
        <fullName evidence="1">SMI1/KNR4 family protein</fullName>
    </submittedName>
</protein>
<organism evidence="1 2">
    <name type="scientific">Chryseobacterium gambrini</name>
    <dbReference type="NCBI Taxonomy" id="373672"/>
    <lineage>
        <taxon>Bacteria</taxon>
        <taxon>Pseudomonadati</taxon>
        <taxon>Bacteroidota</taxon>
        <taxon>Flavobacteriia</taxon>
        <taxon>Flavobacteriales</taxon>
        <taxon>Weeksellaceae</taxon>
        <taxon>Chryseobacterium group</taxon>
        <taxon>Chryseobacterium</taxon>
    </lineage>
</organism>
<evidence type="ECO:0000313" key="1">
    <source>
        <dbReference type="EMBL" id="BEV04511.1"/>
    </source>
</evidence>